<organism evidence="2 3">
    <name type="scientific">Halalkalibacter alkaliphilus</name>
    <dbReference type="NCBI Taxonomy" id="2917993"/>
    <lineage>
        <taxon>Bacteria</taxon>
        <taxon>Bacillati</taxon>
        <taxon>Bacillota</taxon>
        <taxon>Bacilli</taxon>
        <taxon>Bacillales</taxon>
        <taxon>Bacillaceae</taxon>
        <taxon>Halalkalibacter</taxon>
    </lineage>
</organism>
<gene>
    <name evidence="2" type="ORF">MF646_19955</name>
</gene>
<comment type="caution">
    <text evidence="2">The sequence shown here is derived from an EMBL/GenBank/DDBJ whole genome shotgun (WGS) entry which is preliminary data.</text>
</comment>
<dbReference type="RefSeq" id="WP_250098258.1">
    <property type="nucleotide sequence ID" value="NZ_JAKRYL010000028.1"/>
</dbReference>
<accession>A0A9X2CW45</accession>
<reference evidence="2" key="1">
    <citation type="submission" date="2022-02" db="EMBL/GenBank/DDBJ databases">
        <title>Halalkalibacter sp. nov. isolated from Lonar Lake, India.</title>
        <authorList>
            <person name="Joshi A."/>
            <person name="Thite S."/>
            <person name="Lodha T."/>
        </authorList>
    </citation>
    <scope>NUCLEOTIDE SEQUENCE</scope>
    <source>
        <strain evidence="2">MEB205</strain>
    </source>
</reference>
<keyword evidence="1" id="KW-1133">Transmembrane helix</keyword>
<keyword evidence="1" id="KW-0812">Transmembrane</keyword>
<sequence length="85" mass="9645">MGYYELCCRYTGRDVTITCIDGKKYSGRITHVTDTHVYLQPTSSHFRGFGYGYGWGYGYGRRRFGFPIALAAITGFVLGAALWWI</sequence>
<dbReference type="Proteomes" id="UP001139150">
    <property type="component" value="Unassembled WGS sequence"/>
</dbReference>
<dbReference type="EMBL" id="JAKRYL010000028">
    <property type="protein sequence ID" value="MCL7749397.1"/>
    <property type="molecule type" value="Genomic_DNA"/>
</dbReference>
<keyword evidence="3" id="KW-1185">Reference proteome</keyword>
<proteinExistence type="predicted"/>
<name>A0A9X2CW45_9BACI</name>
<keyword evidence="1" id="KW-0472">Membrane</keyword>
<evidence type="ECO:0000313" key="2">
    <source>
        <dbReference type="EMBL" id="MCL7749397.1"/>
    </source>
</evidence>
<evidence type="ECO:0000313" key="3">
    <source>
        <dbReference type="Proteomes" id="UP001139150"/>
    </source>
</evidence>
<protein>
    <submittedName>
        <fullName evidence="2">Uncharacterized protein</fullName>
    </submittedName>
</protein>
<feature type="transmembrane region" description="Helical" evidence="1">
    <location>
        <begin position="64"/>
        <end position="84"/>
    </location>
</feature>
<dbReference type="AlphaFoldDB" id="A0A9X2CW45"/>
<evidence type="ECO:0000256" key="1">
    <source>
        <dbReference type="SAM" id="Phobius"/>
    </source>
</evidence>